<dbReference type="GO" id="GO:0005886">
    <property type="term" value="C:plasma membrane"/>
    <property type="evidence" value="ECO:0007669"/>
    <property type="project" value="UniProtKB-SubCell"/>
</dbReference>
<dbReference type="PROSITE" id="PS50893">
    <property type="entry name" value="ABC_TRANSPORTER_2"/>
    <property type="match status" value="1"/>
</dbReference>
<dbReference type="InterPro" id="IPR051535">
    <property type="entry name" value="Siderophore_ABC-ATPase"/>
</dbReference>
<keyword evidence="12" id="KW-1185">Reference proteome</keyword>
<evidence type="ECO:0000256" key="8">
    <source>
        <dbReference type="ARBA" id="ARBA00023065"/>
    </source>
</evidence>
<evidence type="ECO:0000256" key="7">
    <source>
        <dbReference type="ARBA" id="ARBA00023004"/>
    </source>
</evidence>
<dbReference type="FunFam" id="3.40.50.300:FF:000134">
    <property type="entry name" value="Iron-enterobactin ABC transporter ATP-binding protein"/>
    <property type="match status" value="1"/>
</dbReference>
<dbReference type="SMART" id="SM00382">
    <property type="entry name" value="AAA"/>
    <property type="match status" value="1"/>
</dbReference>
<dbReference type="KEGG" id="kbs:EPA93_21135"/>
<sequence length="270" mass="29685">MSVLQAKELTVAFNGVKVLSDLNLMIPSGRITALVGGNGSGKTTLLRVLGRLLKPTHGSALLDAKEISHLSSKELARSLGILPQTPVAPEGLTVRELVTQGRYPYQSWYQQWSKEDEHMVEKALTTTHLLDLADRQLDSLSGGQRQRAWIAMVLAQDTPTLLLDEPTTYLDLAHQVEILDLLDELNATQGRTIVMVLHDLNQACRYAHNIIVLQAGQIMSIGKPDEIITEELVRQAFAVECQIIPDPLTGTPLCLPIRRKTQVAAHAPLT</sequence>
<keyword evidence="4" id="KW-0410">Iron transport</keyword>
<dbReference type="GO" id="GO:0006826">
    <property type="term" value="P:iron ion transport"/>
    <property type="evidence" value="ECO:0007669"/>
    <property type="project" value="UniProtKB-KW"/>
</dbReference>
<keyword evidence="3" id="KW-1003">Cell membrane</keyword>
<evidence type="ECO:0000259" key="10">
    <source>
        <dbReference type="PROSITE" id="PS50893"/>
    </source>
</evidence>
<dbReference type="InterPro" id="IPR027417">
    <property type="entry name" value="P-loop_NTPase"/>
</dbReference>
<evidence type="ECO:0000313" key="11">
    <source>
        <dbReference type="EMBL" id="QBD78366.1"/>
    </source>
</evidence>
<accession>A0A4P6JTX5</accession>
<dbReference type="RefSeq" id="WP_129889419.1">
    <property type="nucleotide sequence ID" value="NZ_CP035758.1"/>
</dbReference>
<comment type="subcellular location">
    <subcellularLocation>
        <location evidence="1">Cell membrane</location>
        <topology evidence="1">Peripheral membrane protein</topology>
    </subcellularLocation>
</comment>
<dbReference type="Pfam" id="PF00005">
    <property type="entry name" value="ABC_tran"/>
    <property type="match status" value="1"/>
</dbReference>
<dbReference type="PANTHER" id="PTHR42771:SF2">
    <property type="entry name" value="IRON(3+)-HYDROXAMATE IMPORT ATP-BINDING PROTEIN FHUC"/>
    <property type="match status" value="1"/>
</dbReference>
<dbReference type="InterPro" id="IPR017871">
    <property type="entry name" value="ABC_transporter-like_CS"/>
</dbReference>
<dbReference type="PROSITE" id="PS00211">
    <property type="entry name" value="ABC_TRANSPORTER_1"/>
    <property type="match status" value="1"/>
</dbReference>
<evidence type="ECO:0000256" key="3">
    <source>
        <dbReference type="ARBA" id="ARBA00022475"/>
    </source>
</evidence>
<keyword evidence="6 11" id="KW-0067">ATP-binding</keyword>
<reference evidence="11 12" key="1">
    <citation type="submission" date="2019-01" db="EMBL/GenBank/DDBJ databases">
        <title>Ktedonosporobacter rubrisoli SCAWS-G2.</title>
        <authorList>
            <person name="Huang Y."/>
            <person name="Yan B."/>
        </authorList>
    </citation>
    <scope>NUCLEOTIDE SEQUENCE [LARGE SCALE GENOMIC DNA]</scope>
    <source>
        <strain evidence="11 12">SCAWS-G2</strain>
    </source>
</reference>
<keyword evidence="7" id="KW-0408">Iron</keyword>
<dbReference type="GO" id="GO:0005524">
    <property type="term" value="F:ATP binding"/>
    <property type="evidence" value="ECO:0007669"/>
    <property type="project" value="UniProtKB-KW"/>
</dbReference>
<dbReference type="AlphaFoldDB" id="A0A4P6JTX5"/>
<dbReference type="CDD" id="cd03214">
    <property type="entry name" value="ABC_Iron-Siderophores_B12_Hemin"/>
    <property type="match status" value="1"/>
</dbReference>
<organism evidence="11 12">
    <name type="scientific">Ktedonosporobacter rubrisoli</name>
    <dbReference type="NCBI Taxonomy" id="2509675"/>
    <lineage>
        <taxon>Bacteria</taxon>
        <taxon>Bacillati</taxon>
        <taxon>Chloroflexota</taxon>
        <taxon>Ktedonobacteria</taxon>
        <taxon>Ktedonobacterales</taxon>
        <taxon>Ktedonosporobacteraceae</taxon>
        <taxon>Ktedonosporobacter</taxon>
    </lineage>
</organism>
<dbReference type="PANTHER" id="PTHR42771">
    <property type="entry name" value="IRON(3+)-HYDROXAMATE IMPORT ATP-BINDING PROTEIN FHUC"/>
    <property type="match status" value="1"/>
</dbReference>
<gene>
    <name evidence="11" type="ORF">EPA93_21135</name>
</gene>
<dbReference type="Gene3D" id="3.40.50.300">
    <property type="entry name" value="P-loop containing nucleotide triphosphate hydrolases"/>
    <property type="match status" value="1"/>
</dbReference>
<protein>
    <submittedName>
        <fullName evidence="11">ABC transporter ATP-binding protein</fullName>
    </submittedName>
</protein>
<dbReference type="EMBL" id="CP035758">
    <property type="protein sequence ID" value="QBD78366.1"/>
    <property type="molecule type" value="Genomic_DNA"/>
</dbReference>
<evidence type="ECO:0000256" key="2">
    <source>
        <dbReference type="ARBA" id="ARBA00022448"/>
    </source>
</evidence>
<evidence type="ECO:0000256" key="4">
    <source>
        <dbReference type="ARBA" id="ARBA00022496"/>
    </source>
</evidence>
<dbReference type="SUPFAM" id="SSF52540">
    <property type="entry name" value="P-loop containing nucleoside triphosphate hydrolases"/>
    <property type="match status" value="1"/>
</dbReference>
<proteinExistence type="predicted"/>
<dbReference type="Proteomes" id="UP000290365">
    <property type="component" value="Chromosome"/>
</dbReference>
<keyword evidence="9" id="KW-0472">Membrane</keyword>
<evidence type="ECO:0000256" key="9">
    <source>
        <dbReference type="ARBA" id="ARBA00023136"/>
    </source>
</evidence>
<evidence type="ECO:0000256" key="5">
    <source>
        <dbReference type="ARBA" id="ARBA00022741"/>
    </source>
</evidence>
<evidence type="ECO:0000256" key="1">
    <source>
        <dbReference type="ARBA" id="ARBA00004202"/>
    </source>
</evidence>
<dbReference type="InterPro" id="IPR003593">
    <property type="entry name" value="AAA+_ATPase"/>
</dbReference>
<evidence type="ECO:0000256" key="6">
    <source>
        <dbReference type="ARBA" id="ARBA00022840"/>
    </source>
</evidence>
<feature type="domain" description="ABC transporter" evidence="10">
    <location>
        <begin position="4"/>
        <end position="240"/>
    </location>
</feature>
<keyword evidence="8" id="KW-0406">Ion transport</keyword>
<dbReference type="OrthoDB" id="9787851at2"/>
<evidence type="ECO:0000313" key="12">
    <source>
        <dbReference type="Proteomes" id="UP000290365"/>
    </source>
</evidence>
<name>A0A4P6JTX5_KTERU</name>
<dbReference type="GO" id="GO:0016887">
    <property type="term" value="F:ATP hydrolysis activity"/>
    <property type="evidence" value="ECO:0007669"/>
    <property type="project" value="InterPro"/>
</dbReference>
<keyword evidence="2" id="KW-0813">Transport</keyword>
<dbReference type="InterPro" id="IPR003439">
    <property type="entry name" value="ABC_transporter-like_ATP-bd"/>
</dbReference>
<keyword evidence="5" id="KW-0547">Nucleotide-binding</keyword>